<dbReference type="KEGG" id="arac:E0W69_015735"/>
<dbReference type="PANTHER" id="PTHR33281">
    <property type="entry name" value="UPF0187 PROTEIN YNEE"/>
    <property type="match status" value="1"/>
</dbReference>
<keyword evidence="4 9" id="KW-0812">Transmembrane</keyword>
<evidence type="ECO:0000256" key="1">
    <source>
        <dbReference type="ARBA" id="ARBA00004651"/>
    </source>
</evidence>
<organism evidence="10 11">
    <name type="scientific">Rhizosphaericola mali</name>
    <dbReference type="NCBI Taxonomy" id="2545455"/>
    <lineage>
        <taxon>Bacteria</taxon>
        <taxon>Pseudomonadati</taxon>
        <taxon>Bacteroidota</taxon>
        <taxon>Chitinophagia</taxon>
        <taxon>Chitinophagales</taxon>
        <taxon>Chitinophagaceae</taxon>
        <taxon>Rhizosphaericola</taxon>
    </lineage>
</organism>
<proteinExistence type="inferred from homology"/>
<feature type="transmembrane region" description="Helical" evidence="9">
    <location>
        <begin position="49"/>
        <end position="65"/>
    </location>
</feature>
<dbReference type="GO" id="GO:0005886">
    <property type="term" value="C:plasma membrane"/>
    <property type="evidence" value="ECO:0007669"/>
    <property type="project" value="UniProtKB-SubCell"/>
</dbReference>
<keyword evidence="6" id="KW-0406">Ion transport</keyword>
<feature type="transmembrane region" description="Helical" evidence="9">
    <location>
        <begin position="206"/>
        <end position="228"/>
    </location>
</feature>
<evidence type="ECO:0000256" key="3">
    <source>
        <dbReference type="ARBA" id="ARBA00022475"/>
    </source>
</evidence>
<protein>
    <recommendedName>
        <fullName evidence="12">Bestrophin</fullName>
    </recommendedName>
</protein>
<comment type="subcellular location">
    <subcellularLocation>
        <location evidence="1">Cell membrane</location>
        <topology evidence="1">Multi-pass membrane protein</topology>
    </subcellularLocation>
</comment>
<sequence length="314" mass="36332">MLLNKNIPFSYLFKTIKWEILFITVYTIIIGILFLVLKSEHNPLPEIPIAVPMVMGTVISLLLAFRSNQAYDRWWEARIVWGAIVNDSRSITRQLITFTVGVESTEAKAFVRKFTLRHAAWTQALGRSLRGRNPLKYLQPLLSEEDFKYVSQYVNVPNALLELHGRDLAIALQKGWINSYQQCNMDDILTRFSDSMGKCERIKGTIFPSTYTIFLHLSLNFFLMLLPFSLFETFHIFEIPMVIIIATLFLLIEKMAIYLQDPFENKPTDTPVSTIANNIQRDIQQMINDDTSFVAGHPPVALPDYPYDKQYYQM</sequence>
<keyword evidence="11" id="KW-1185">Reference proteome</keyword>
<feature type="transmembrane region" description="Helical" evidence="9">
    <location>
        <begin position="234"/>
        <end position="252"/>
    </location>
</feature>
<evidence type="ECO:0000256" key="8">
    <source>
        <dbReference type="ARBA" id="ARBA00034708"/>
    </source>
</evidence>
<dbReference type="AlphaFoldDB" id="A0A5P2G3I8"/>
<comment type="similarity">
    <text evidence="8">Belongs to the anion channel-forming bestrophin (TC 1.A.46) family.</text>
</comment>
<keyword evidence="3" id="KW-1003">Cell membrane</keyword>
<accession>A0A5P2G3I8</accession>
<keyword evidence="7 9" id="KW-0472">Membrane</keyword>
<evidence type="ECO:0008006" key="12">
    <source>
        <dbReference type="Google" id="ProtNLM"/>
    </source>
</evidence>
<evidence type="ECO:0000256" key="4">
    <source>
        <dbReference type="ARBA" id="ARBA00022692"/>
    </source>
</evidence>
<dbReference type="RefSeq" id="WP_131331002.1">
    <property type="nucleotide sequence ID" value="NZ_CP044016.1"/>
</dbReference>
<evidence type="ECO:0000256" key="7">
    <source>
        <dbReference type="ARBA" id="ARBA00023136"/>
    </source>
</evidence>
<evidence type="ECO:0000313" key="10">
    <source>
        <dbReference type="EMBL" id="QES90045.1"/>
    </source>
</evidence>
<dbReference type="Proteomes" id="UP000292424">
    <property type="component" value="Chromosome"/>
</dbReference>
<dbReference type="PANTHER" id="PTHR33281:SF19">
    <property type="entry name" value="VOLTAGE-DEPENDENT ANION CHANNEL-FORMING PROTEIN YNEE"/>
    <property type="match status" value="1"/>
</dbReference>
<dbReference type="EMBL" id="CP044016">
    <property type="protein sequence ID" value="QES90045.1"/>
    <property type="molecule type" value="Genomic_DNA"/>
</dbReference>
<dbReference type="GO" id="GO:0005254">
    <property type="term" value="F:chloride channel activity"/>
    <property type="evidence" value="ECO:0007669"/>
    <property type="project" value="InterPro"/>
</dbReference>
<dbReference type="Pfam" id="PF25539">
    <property type="entry name" value="Bestrophin_2"/>
    <property type="match status" value="1"/>
</dbReference>
<dbReference type="InterPro" id="IPR044669">
    <property type="entry name" value="YneE/VCCN1/2-like"/>
</dbReference>
<name>A0A5P2G3I8_9BACT</name>
<evidence type="ECO:0000256" key="6">
    <source>
        <dbReference type="ARBA" id="ARBA00023065"/>
    </source>
</evidence>
<evidence type="ECO:0000256" key="5">
    <source>
        <dbReference type="ARBA" id="ARBA00022989"/>
    </source>
</evidence>
<keyword evidence="2" id="KW-0813">Transport</keyword>
<reference evidence="10 11" key="1">
    <citation type="submission" date="2019-09" db="EMBL/GenBank/DDBJ databases">
        <title>Complete genome sequence of Arachidicoccus sp. B3-10 isolated from apple orchard soil.</title>
        <authorList>
            <person name="Kim H.S."/>
            <person name="Han K.-I."/>
            <person name="Suh M.K."/>
            <person name="Lee K.C."/>
            <person name="Eom M.K."/>
            <person name="Kim J.-S."/>
            <person name="Kang S.W."/>
            <person name="Sin Y."/>
            <person name="Lee J.-S."/>
        </authorList>
    </citation>
    <scope>NUCLEOTIDE SEQUENCE [LARGE SCALE GENOMIC DNA]</scope>
    <source>
        <strain evidence="10 11">B3-10</strain>
    </source>
</reference>
<feature type="transmembrane region" description="Helical" evidence="9">
    <location>
        <begin position="20"/>
        <end position="37"/>
    </location>
</feature>
<evidence type="ECO:0000256" key="9">
    <source>
        <dbReference type="SAM" id="Phobius"/>
    </source>
</evidence>
<evidence type="ECO:0000313" key="11">
    <source>
        <dbReference type="Proteomes" id="UP000292424"/>
    </source>
</evidence>
<keyword evidence="5 9" id="KW-1133">Transmembrane helix</keyword>
<dbReference type="OrthoDB" id="445589at2"/>
<gene>
    <name evidence="10" type="ORF">E0W69_015735</name>
</gene>
<evidence type="ECO:0000256" key="2">
    <source>
        <dbReference type="ARBA" id="ARBA00022448"/>
    </source>
</evidence>